<protein>
    <submittedName>
        <fullName evidence="1">Uncharacterized protein</fullName>
    </submittedName>
</protein>
<sequence length="268" mass="28994">MPCAISSATTTMVLPLPKTNQCLARLLRNQQTPSFRPVSTFSNQILSSRRTQNQHQPQLLFAPTSRASAPAPAPPNPALALTTTTPSTTHRPFSCTARTMASDEDYMAFLNKANEDPNKGYEQSASTNSGGGKALFKTTDAGVEVPAVLRGVTRDAFYTSDADEPFVAVGLRWDEGGKGLPDEEEFAQLIGHWAPKDAEIEILDPVDWDRNGQYKEIIDAVRQAGAGNDVRVYRVGRGGVRAEYWVVTTEGKGKDAKLVGVKALAVES</sequence>
<comment type="caution">
    <text evidence="1">The sequence shown here is derived from an EMBL/GenBank/DDBJ whole genome shotgun (WGS) entry which is preliminary data.</text>
</comment>
<gene>
    <name evidence="1" type="ORF">B0T16DRAFT_403392</name>
</gene>
<dbReference type="PANTHER" id="PTHR42093:SF1">
    <property type="match status" value="1"/>
</dbReference>
<evidence type="ECO:0000313" key="1">
    <source>
        <dbReference type="EMBL" id="KAK0651229.1"/>
    </source>
</evidence>
<reference evidence="1" key="1">
    <citation type="submission" date="2023-06" db="EMBL/GenBank/DDBJ databases">
        <title>Genome-scale phylogeny and comparative genomics of the fungal order Sordariales.</title>
        <authorList>
            <consortium name="Lawrence Berkeley National Laboratory"/>
            <person name="Hensen N."/>
            <person name="Bonometti L."/>
            <person name="Westerberg I."/>
            <person name="Brannstrom I.O."/>
            <person name="Guillou S."/>
            <person name="Cros-Aarteil S."/>
            <person name="Calhoun S."/>
            <person name="Haridas S."/>
            <person name="Kuo A."/>
            <person name="Mondo S."/>
            <person name="Pangilinan J."/>
            <person name="Riley R."/>
            <person name="Labutti K."/>
            <person name="Andreopoulos B."/>
            <person name="Lipzen A."/>
            <person name="Chen C."/>
            <person name="Yanf M."/>
            <person name="Daum C."/>
            <person name="Ng V."/>
            <person name="Clum A."/>
            <person name="Steindorff A."/>
            <person name="Ohm R."/>
            <person name="Martin F."/>
            <person name="Silar P."/>
            <person name="Natvig D."/>
            <person name="Lalanne C."/>
            <person name="Gautier V."/>
            <person name="Ament-Velasquez S.L."/>
            <person name="Kruys A."/>
            <person name="Hutchinson M.I."/>
            <person name="Powell A.J."/>
            <person name="Barry K."/>
            <person name="Miller A.N."/>
            <person name="Grigoriev I.V."/>
            <person name="Debuchy R."/>
            <person name="Gladieux P."/>
            <person name="Thoren M.H."/>
            <person name="Johannesson H."/>
        </authorList>
    </citation>
    <scope>NUCLEOTIDE SEQUENCE</scope>
    <source>
        <strain evidence="1">SMH2532-1</strain>
    </source>
</reference>
<dbReference type="Proteomes" id="UP001174936">
    <property type="component" value="Unassembled WGS sequence"/>
</dbReference>
<dbReference type="InterPro" id="IPR056539">
    <property type="entry name" value="NuiA-like"/>
</dbReference>
<proteinExistence type="predicted"/>
<dbReference type="EMBL" id="JAULSV010000002">
    <property type="protein sequence ID" value="KAK0651229.1"/>
    <property type="molecule type" value="Genomic_DNA"/>
</dbReference>
<accession>A0AA40CVZ9</accession>
<dbReference type="PANTHER" id="PTHR42093">
    <property type="match status" value="1"/>
</dbReference>
<dbReference type="AlphaFoldDB" id="A0AA40CVZ9"/>
<organism evidence="1 2">
    <name type="scientific">Cercophora newfieldiana</name>
    <dbReference type="NCBI Taxonomy" id="92897"/>
    <lineage>
        <taxon>Eukaryota</taxon>
        <taxon>Fungi</taxon>
        <taxon>Dikarya</taxon>
        <taxon>Ascomycota</taxon>
        <taxon>Pezizomycotina</taxon>
        <taxon>Sordariomycetes</taxon>
        <taxon>Sordariomycetidae</taxon>
        <taxon>Sordariales</taxon>
        <taxon>Lasiosphaeriaceae</taxon>
        <taxon>Cercophora</taxon>
    </lineage>
</organism>
<keyword evidence="2" id="KW-1185">Reference proteome</keyword>
<evidence type="ECO:0000313" key="2">
    <source>
        <dbReference type="Proteomes" id="UP001174936"/>
    </source>
</evidence>
<dbReference type="Pfam" id="PF23151">
    <property type="entry name" value="NuiA_2"/>
    <property type="match status" value="1"/>
</dbReference>
<name>A0AA40CVZ9_9PEZI</name>